<proteinExistence type="predicted"/>
<evidence type="ECO:0000256" key="1">
    <source>
        <dbReference type="SAM" id="Phobius"/>
    </source>
</evidence>
<keyword evidence="1" id="KW-1133">Transmembrane helix</keyword>
<dbReference type="RefSeq" id="WP_262685747.1">
    <property type="nucleotide sequence ID" value="NZ_JAOQIO010000084.1"/>
</dbReference>
<keyword evidence="3" id="KW-1185">Reference proteome</keyword>
<sequence>MNSFVQTVVIYFPIVFWLAVIVGVITLFRRRNFRFSKKVREFDFELSQRGTGWIKIQPLEAVHIEEVTQWDARKQIISLKDGTQKKVHKVRAVGMDKELEFVRNQLGIKSS</sequence>
<evidence type="ECO:0000313" key="3">
    <source>
        <dbReference type="Proteomes" id="UP001652445"/>
    </source>
</evidence>
<feature type="transmembrane region" description="Helical" evidence="1">
    <location>
        <begin position="6"/>
        <end position="28"/>
    </location>
</feature>
<dbReference type="EMBL" id="JAOQIO010000084">
    <property type="protein sequence ID" value="MCU6794625.1"/>
    <property type="molecule type" value="Genomic_DNA"/>
</dbReference>
<evidence type="ECO:0008006" key="4">
    <source>
        <dbReference type="Google" id="ProtNLM"/>
    </source>
</evidence>
<evidence type="ECO:0000313" key="2">
    <source>
        <dbReference type="EMBL" id="MCU6794625.1"/>
    </source>
</evidence>
<name>A0ABT2UJ05_9BACL</name>
<reference evidence="2 3" key="1">
    <citation type="submission" date="2022-09" db="EMBL/GenBank/DDBJ databases">
        <authorList>
            <person name="Han X.L."/>
            <person name="Wang Q."/>
            <person name="Lu T."/>
        </authorList>
    </citation>
    <scope>NUCLEOTIDE SEQUENCE [LARGE SCALE GENOMIC DNA]</scope>
    <source>
        <strain evidence="2 3">WQ 127069</strain>
    </source>
</reference>
<dbReference type="Proteomes" id="UP001652445">
    <property type="component" value="Unassembled WGS sequence"/>
</dbReference>
<keyword evidence="1" id="KW-0472">Membrane</keyword>
<keyword evidence="1" id="KW-0812">Transmembrane</keyword>
<accession>A0ABT2UJ05</accession>
<gene>
    <name evidence="2" type="ORF">OB236_21175</name>
</gene>
<comment type="caution">
    <text evidence="2">The sequence shown here is derived from an EMBL/GenBank/DDBJ whole genome shotgun (WGS) entry which is preliminary data.</text>
</comment>
<organism evidence="2 3">
    <name type="scientific">Paenibacillus baimaensis</name>
    <dbReference type="NCBI Taxonomy" id="2982185"/>
    <lineage>
        <taxon>Bacteria</taxon>
        <taxon>Bacillati</taxon>
        <taxon>Bacillota</taxon>
        <taxon>Bacilli</taxon>
        <taxon>Bacillales</taxon>
        <taxon>Paenibacillaceae</taxon>
        <taxon>Paenibacillus</taxon>
    </lineage>
</organism>
<protein>
    <recommendedName>
        <fullName evidence="4">PH domain-containing protein</fullName>
    </recommendedName>
</protein>